<dbReference type="Proteomes" id="UP000596276">
    <property type="component" value="Chromosome 4"/>
</dbReference>
<comment type="similarity">
    <text evidence="2 10">Belongs to the peptidase A1 family.</text>
</comment>
<dbReference type="OMA" id="YEVKNPF"/>
<feature type="chain" id="PRO_5031343522" description="Aspergillopepsin-1" evidence="11">
    <location>
        <begin position="21"/>
        <end position="400"/>
    </location>
</feature>
<evidence type="ECO:0000313" key="14">
    <source>
        <dbReference type="Proteomes" id="UP000596276"/>
    </source>
</evidence>
<dbReference type="InterPro" id="IPR033121">
    <property type="entry name" value="PEPTIDASE_A1"/>
</dbReference>
<gene>
    <name evidence="13" type="ORF">F9C07_3804</name>
</gene>
<keyword evidence="11" id="KW-0732">Signal</keyword>
<evidence type="ECO:0000256" key="3">
    <source>
        <dbReference type="ARBA" id="ARBA00013210"/>
    </source>
</evidence>
<evidence type="ECO:0000256" key="8">
    <source>
        <dbReference type="ARBA" id="ARBA00029931"/>
    </source>
</evidence>
<keyword evidence="14" id="KW-1185">Reference proteome</keyword>
<dbReference type="Pfam" id="PF00026">
    <property type="entry name" value="Asp"/>
    <property type="match status" value="1"/>
</dbReference>
<accession>A0A7U2MUA0</accession>
<comment type="catalytic activity">
    <reaction evidence="1">
        <text>Hydrolysis of proteins with broad specificity. Generally favors hydrophobic residues in P1 and P1', but also accepts Lys in P1, which leads to activation of trypsinogen. Does not clot milk.</text>
        <dbReference type="EC" id="3.4.23.18"/>
    </reaction>
</comment>
<evidence type="ECO:0000256" key="11">
    <source>
        <dbReference type="SAM" id="SignalP"/>
    </source>
</evidence>
<keyword evidence="6 10" id="KW-0064">Aspartyl protease</keyword>
<dbReference type="VEuPathDB" id="FungiDB:AFLA_002384"/>
<name>A0A7U2MUA0_ASPFN</name>
<keyword evidence="5 10" id="KW-0645">Protease</keyword>
<dbReference type="PANTHER" id="PTHR47966:SF2">
    <property type="entry name" value="ASPERGILLOPEPSIN-1-RELATED"/>
    <property type="match status" value="1"/>
</dbReference>
<dbReference type="InterPro" id="IPR034163">
    <property type="entry name" value="Aspergillopepsin-like_cat_dom"/>
</dbReference>
<evidence type="ECO:0000256" key="7">
    <source>
        <dbReference type="ARBA" id="ARBA00022801"/>
    </source>
</evidence>
<dbReference type="PRINTS" id="PR00792">
    <property type="entry name" value="PEPSIN"/>
</dbReference>
<evidence type="ECO:0000256" key="1">
    <source>
        <dbReference type="ARBA" id="ARBA00000391"/>
    </source>
</evidence>
<dbReference type="GO" id="GO:0004190">
    <property type="term" value="F:aspartic-type endopeptidase activity"/>
    <property type="evidence" value="ECO:0007669"/>
    <property type="project" value="UniProtKB-KW"/>
</dbReference>
<proteinExistence type="inferred from homology"/>
<feature type="domain" description="Peptidase A1" evidence="12">
    <location>
        <begin position="89"/>
        <end position="397"/>
    </location>
</feature>
<dbReference type="EMBL" id="CP044618">
    <property type="protein sequence ID" value="QRD90009.1"/>
    <property type="molecule type" value="Genomic_DNA"/>
</dbReference>
<dbReference type="FunFam" id="2.40.70.10:FF:000026">
    <property type="entry name" value="Endothiapepsin"/>
    <property type="match status" value="1"/>
</dbReference>
<dbReference type="InterPro" id="IPR021109">
    <property type="entry name" value="Peptidase_aspartic_dom_sf"/>
</dbReference>
<evidence type="ECO:0000256" key="9">
    <source>
        <dbReference type="ARBA" id="ARBA00033457"/>
    </source>
</evidence>
<reference evidence="14" key="1">
    <citation type="journal article" date="2021" name="G3 (Bethesda)">
        <title>Chromosome assembled and annotated genome sequence of Aspergillus flavus NRRL 3357.</title>
        <authorList>
            <person name="Skerker J.M."/>
            <person name="Pianalto K.M."/>
            <person name="Mondo S.J."/>
            <person name="Yang K."/>
            <person name="Arkin A.P."/>
            <person name="Keller N.P."/>
            <person name="Grigoriev I.V."/>
            <person name="Louise Glass N.L."/>
        </authorList>
    </citation>
    <scope>NUCLEOTIDE SEQUENCE [LARGE SCALE GENOMIC DNA]</scope>
    <source>
        <strain evidence="14">ATCC 200026 / FGSC A1120 / IAM 13836 / NRRL 3357 / JCM 12722 / SRRC 167</strain>
    </source>
</reference>
<dbReference type="PANTHER" id="PTHR47966">
    <property type="entry name" value="BETA-SITE APP-CLEAVING ENZYME, ISOFORM A-RELATED"/>
    <property type="match status" value="1"/>
</dbReference>
<evidence type="ECO:0000256" key="2">
    <source>
        <dbReference type="ARBA" id="ARBA00007447"/>
    </source>
</evidence>
<dbReference type="AlphaFoldDB" id="A0A7U2MUA0"/>
<organism evidence="13 14">
    <name type="scientific">Aspergillus flavus (strain ATCC 200026 / FGSC A1120 / IAM 13836 / NRRL 3357 / JCM 12722 / SRRC 167)</name>
    <dbReference type="NCBI Taxonomy" id="332952"/>
    <lineage>
        <taxon>Eukaryota</taxon>
        <taxon>Fungi</taxon>
        <taxon>Dikarya</taxon>
        <taxon>Ascomycota</taxon>
        <taxon>Pezizomycotina</taxon>
        <taxon>Eurotiomycetes</taxon>
        <taxon>Eurotiomycetidae</taxon>
        <taxon>Eurotiales</taxon>
        <taxon>Aspergillaceae</taxon>
        <taxon>Aspergillus</taxon>
        <taxon>Aspergillus subgen. Circumdati</taxon>
    </lineage>
</organism>
<dbReference type="CDD" id="cd06097">
    <property type="entry name" value="Aspergillopepsin_like"/>
    <property type="match status" value="1"/>
</dbReference>
<dbReference type="SUPFAM" id="SSF50630">
    <property type="entry name" value="Acid proteases"/>
    <property type="match status" value="1"/>
</dbReference>
<evidence type="ECO:0000256" key="10">
    <source>
        <dbReference type="RuleBase" id="RU000454"/>
    </source>
</evidence>
<evidence type="ECO:0000256" key="4">
    <source>
        <dbReference type="ARBA" id="ARBA00020252"/>
    </source>
</evidence>
<evidence type="ECO:0000259" key="12">
    <source>
        <dbReference type="PROSITE" id="PS51767"/>
    </source>
</evidence>
<keyword evidence="7 10" id="KW-0378">Hydrolase</keyword>
<dbReference type="InterPro" id="IPR001461">
    <property type="entry name" value="Aspartic_peptidase_A1"/>
</dbReference>
<dbReference type="PROSITE" id="PS00141">
    <property type="entry name" value="ASP_PROTEASE"/>
    <property type="match status" value="1"/>
</dbReference>
<evidence type="ECO:0000256" key="6">
    <source>
        <dbReference type="ARBA" id="ARBA00022750"/>
    </source>
</evidence>
<dbReference type="GO" id="GO:0006508">
    <property type="term" value="P:proteolysis"/>
    <property type="evidence" value="ECO:0007669"/>
    <property type="project" value="UniProtKB-KW"/>
</dbReference>
<dbReference type="VEuPathDB" id="FungiDB:F9C07_3804"/>
<evidence type="ECO:0000256" key="5">
    <source>
        <dbReference type="ARBA" id="ARBA00022670"/>
    </source>
</evidence>
<protein>
    <recommendedName>
        <fullName evidence="4">Aspergillopepsin-1</fullName>
        <ecNumber evidence="3">3.4.23.18</ecNumber>
    </recommendedName>
    <alternativeName>
        <fullName evidence="8">Aspergillopepsin I</fullName>
    </alternativeName>
    <alternativeName>
        <fullName evidence="9">Aspergillopeptidase A</fullName>
    </alternativeName>
</protein>
<sequence>MFKRGLFSSLASLFLRTVTAVALPATDSGTFQVLQQPNLNFTKNAAAIHFSDLAKYNVTLNSTYAVTAITAAKQSGGTPAIPLIWESEYVCPVVIGGQTVYLDFDTGSSDLWVLSTLTNVEGIGHKIYDPKFSPSSKLLPGATWDITYADGSGSGGIVFEDHVVIGSSVAIDQAVEVALFVSPQFAINPFNSGLLGLAFSTINTVSPVHQLTYFENILPTLKEPLFTADLQHGRPGTYNFGFIDPAAFKGPIAWTPVTKPQGYYAYWQLDVTGFQVGPEPYHEHIISGIADTGTSLLYLPPLVVLEYYSKVAGAFFDSSNAAWVFPCTSPLPDFTFGVGAYRGVVPGSYILFQPLGDDLCYGGIQVNTGLPFSIFGDILLKAQFVVFDHAGPRLGFANKL</sequence>
<evidence type="ECO:0000313" key="13">
    <source>
        <dbReference type="EMBL" id="QRD90009.1"/>
    </source>
</evidence>
<feature type="signal peptide" evidence="11">
    <location>
        <begin position="1"/>
        <end position="20"/>
    </location>
</feature>
<dbReference type="Gene3D" id="2.40.70.10">
    <property type="entry name" value="Acid Proteases"/>
    <property type="match status" value="2"/>
</dbReference>
<dbReference type="PROSITE" id="PS51767">
    <property type="entry name" value="PEPTIDASE_A1"/>
    <property type="match status" value="1"/>
</dbReference>
<dbReference type="InterPro" id="IPR001969">
    <property type="entry name" value="Aspartic_peptidase_AS"/>
</dbReference>
<dbReference type="EC" id="3.4.23.18" evidence="3"/>